<accession>A0A7K4AKV9</accession>
<dbReference type="RefSeq" id="WP_157863819.1">
    <property type="nucleotide sequence ID" value="NZ_CAJYDL010000001.1"/>
</dbReference>
<dbReference type="GeneID" id="43447415"/>
<protein>
    <submittedName>
        <fullName evidence="1">Uncharacterized protein</fullName>
    </submittedName>
</protein>
<proteinExistence type="predicted"/>
<dbReference type="AlphaFoldDB" id="A0A7K4AKV9"/>
<dbReference type="EMBL" id="JAAYUN010000206">
    <property type="protein sequence ID" value="NLJ23609.1"/>
    <property type="molecule type" value="Genomic_DNA"/>
</dbReference>
<organism evidence="1 2">
    <name type="scientific">Methanothrix soehngenii</name>
    <name type="common">Methanosaeta concilii</name>
    <dbReference type="NCBI Taxonomy" id="2223"/>
    <lineage>
        <taxon>Archaea</taxon>
        <taxon>Methanobacteriati</taxon>
        <taxon>Methanobacteriota</taxon>
        <taxon>Stenosarchaea group</taxon>
        <taxon>Methanomicrobia</taxon>
        <taxon>Methanotrichales</taxon>
        <taxon>Methanotrichaceae</taxon>
        <taxon>Methanothrix</taxon>
    </lineage>
</organism>
<name>A0A7K4AKV9_METSH</name>
<reference evidence="1 2" key="1">
    <citation type="journal article" date="2020" name="Biotechnol. Biofuels">
        <title>New insights from the biogas microbiome by comprehensive genome-resolved metagenomics of nearly 1600 species originating from multiple anaerobic digesters.</title>
        <authorList>
            <person name="Campanaro S."/>
            <person name="Treu L."/>
            <person name="Rodriguez-R L.M."/>
            <person name="Kovalovszki A."/>
            <person name="Ziels R.M."/>
            <person name="Maus I."/>
            <person name="Zhu X."/>
            <person name="Kougias P.G."/>
            <person name="Basile A."/>
            <person name="Luo G."/>
            <person name="Schluter A."/>
            <person name="Konstantinidis K.T."/>
            <person name="Angelidaki I."/>
        </authorList>
    </citation>
    <scope>NUCLEOTIDE SEQUENCE [LARGE SCALE GENOMIC DNA]</scope>
    <source>
        <strain evidence="1">AS27yjCOA_157</strain>
    </source>
</reference>
<sequence>MKDGDEIWKIKDERRKINDLCPGDERFQQTVEDDYARYIERPAEHQEI</sequence>
<evidence type="ECO:0000313" key="1">
    <source>
        <dbReference type="EMBL" id="NLJ23609.1"/>
    </source>
</evidence>
<comment type="caution">
    <text evidence="1">The sequence shown here is derived from an EMBL/GenBank/DDBJ whole genome shotgun (WGS) entry which is preliminary data.</text>
</comment>
<evidence type="ECO:0000313" key="2">
    <source>
        <dbReference type="Proteomes" id="UP000544742"/>
    </source>
</evidence>
<dbReference type="Proteomes" id="UP000544742">
    <property type="component" value="Unassembled WGS sequence"/>
</dbReference>
<gene>
    <name evidence="1" type="ORF">GX426_10970</name>
</gene>